<dbReference type="InterPro" id="IPR041916">
    <property type="entry name" value="Anti_sigma_zinc_sf"/>
</dbReference>
<evidence type="ECO:0000256" key="1">
    <source>
        <dbReference type="ARBA" id="ARBA00024353"/>
    </source>
</evidence>
<feature type="transmembrane region" description="Helical" evidence="3">
    <location>
        <begin position="88"/>
        <end position="109"/>
    </location>
</feature>
<gene>
    <name evidence="6" type="ORF">G5B36_10455</name>
    <name evidence="5" type="ORF">L0N08_07460</name>
</gene>
<dbReference type="InterPro" id="IPR027383">
    <property type="entry name" value="Znf_put"/>
</dbReference>
<evidence type="ECO:0000313" key="7">
    <source>
        <dbReference type="Proteomes" id="UP000669239"/>
    </source>
</evidence>
<dbReference type="Pfam" id="PF13490">
    <property type="entry name" value="zf-HC2"/>
    <property type="match status" value="1"/>
</dbReference>
<dbReference type="Gene3D" id="1.10.10.1320">
    <property type="entry name" value="Anti-sigma factor, zinc-finger domain"/>
    <property type="match status" value="1"/>
</dbReference>
<evidence type="ECO:0000256" key="2">
    <source>
        <dbReference type="ARBA" id="ARBA00024438"/>
    </source>
</evidence>
<comment type="caution">
    <text evidence="5">The sequence shown here is derived from an EMBL/GenBank/DDBJ whole genome shotgun (WGS) entry which is preliminary data.</text>
</comment>
<keyword evidence="7" id="KW-1185">Reference proteome</keyword>
<evidence type="ECO:0000313" key="8">
    <source>
        <dbReference type="Proteomes" id="UP001299608"/>
    </source>
</evidence>
<dbReference type="Proteomes" id="UP000669239">
    <property type="component" value="Unassembled WGS sequence"/>
</dbReference>
<dbReference type="Proteomes" id="UP001299608">
    <property type="component" value="Unassembled WGS sequence"/>
</dbReference>
<dbReference type="GeneID" id="97206344"/>
<dbReference type="RefSeq" id="WP_117559914.1">
    <property type="nucleotide sequence ID" value="NZ_BAABZL010000001.1"/>
</dbReference>
<organism evidence="5 8">
    <name type="scientific">Enterocloster aldenensis</name>
    <dbReference type="NCBI Taxonomy" id="358742"/>
    <lineage>
        <taxon>Bacteria</taxon>
        <taxon>Bacillati</taxon>
        <taxon>Bacillota</taxon>
        <taxon>Clostridia</taxon>
        <taxon>Lachnospirales</taxon>
        <taxon>Lachnospiraceae</taxon>
        <taxon>Enterocloster</taxon>
    </lineage>
</organism>
<dbReference type="AlphaFoldDB" id="A0AAW5BYU5"/>
<reference evidence="5" key="3">
    <citation type="submission" date="2022-01" db="EMBL/GenBank/DDBJ databases">
        <title>Collection of gut derived symbiotic bacterial strains cultured from healthy donors.</title>
        <authorList>
            <person name="Lin H."/>
            <person name="Kohout C."/>
            <person name="Waligurski E."/>
            <person name="Pamer E.G."/>
        </authorList>
    </citation>
    <scope>NUCLEOTIDE SEQUENCE</scope>
    <source>
        <strain evidence="5">DFI.6.55</strain>
    </source>
</reference>
<reference evidence="6 7" key="1">
    <citation type="journal article" date="2020" name="Cell Host Microbe">
        <title>Functional and Genomic Variation between Human-Derived Isolates of Lachnospiraceae Reveals Inter- and Intra-Species Diversity.</title>
        <authorList>
            <person name="Sorbara M.T."/>
            <person name="Littmann E.R."/>
            <person name="Fontana E."/>
            <person name="Moody T.U."/>
            <person name="Kohout C.E."/>
            <person name="Gjonbalaj M."/>
            <person name="Eaton V."/>
            <person name="Seok R."/>
            <person name="Leiner I.M."/>
            <person name="Pamer E.G."/>
        </authorList>
    </citation>
    <scope>NUCLEOTIDE SEQUENCE [LARGE SCALE GENOMIC DNA]</scope>
    <source>
        <strain evidence="6 7">MSK.1.17</strain>
    </source>
</reference>
<protein>
    <recommendedName>
        <fullName evidence="2">Anti-sigma-W factor RsiW</fullName>
    </recommendedName>
</protein>
<reference evidence="6" key="2">
    <citation type="submission" date="2020-02" db="EMBL/GenBank/DDBJ databases">
        <authorList>
            <person name="Littmann E."/>
            <person name="Sorbara M."/>
        </authorList>
    </citation>
    <scope>NUCLEOTIDE SEQUENCE</scope>
    <source>
        <strain evidence="6">MSK.1.17</strain>
    </source>
</reference>
<dbReference type="EMBL" id="JAKNGE010000007">
    <property type="protein sequence ID" value="MCG4745244.1"/>
    <property type="molecule type" value="Genomic_DNA"/>
</dbReference>
<evidence type="ECO:0000313" key="5">
    <source>
        <dbReference type="EMBL" id="MCG4745244.1"/>
    </source>
</evidence>
<dbReference type="EMBL" id="JAAITT010000012">
    <property type="protein sequence ID" value="NSJ49120.1"/>
    <property type="molecule type" value="Genomic_DNA"/>
</dbReference>
<evidence type="ECO:0000256" key="3">
    <source>
        <dbReference type="SAM" id="Phobius"/>
    </source>
</evidence>
<keyword evidence="3" id="KW-0472">Membrane</keyword>
<sequence length="117" mass="13602">MTCREAERLVMPYINGSITDDELEEFLKHIDQCEECREELEIYFTVDVGIRQLDEGTGTYNIKGALETALELSRQRVHTLMILQTARYAVNTLCFWALFMILVLQFRMWGQSGFLGL</sequence>
<evidence type="ECO:0000259" key="4">
    <source>
        <dbReference type="Pfam" id="PF13490"/>
    </source>
</evidence>
<accession>A0AAW5BYU5</accession>
<feature type="domain" description="Putative zinc-finger" evidence="4">
    <location>
        <begin position="3"/>
        <end position="37"/>
    </location>
</feature>
<evidence type="ECO:0000313" key="6">
    <source>
        <dbReference type="EMBL" id="NSJ49120.1"/>
    </source>
</evidence>
<keyword evidence="3" id="KW-1133">Transmembrane helix</keyword>
<comment type="similarity">
    <text evidence="1">Belongs to the zinc-associated anti-sigma factor (ZAS) superfamily. Anti-sigma-W factor family.</text>
</comment>
<proteinExistence type="inferred from homology"/>
<keyword evidence="3" id="KW-0812">Transmembrane</keyword>
<name>A0AAW5BYU5_9FIRM</name>